<evidence type="ECO:0000256" key="8">
    <source>
        <dbReference type="ARBA" id="ARBA00033102"/>
    </source>
</evidence>
<comment type="pathway">
    <text evidence="2">Cofactor biosynthesis; NAD(+) biosynthesis; nicotinate D-ribonucleotide from quinolinate: step 1/1.</text>
</comment>
<evidence type="ECO:0000256" key="3">
    <source>
        <dbReference type="ARBA" id="ARBA00009400"/>
    </source>
</evidence>
<dbReference type="InterPro" id="IPR022412">
    <property type="entry name" value="Quinolinate_PRibosylTrfase_N"/>
</dbReference>
<dbReference type="InterPro" id="IPR013785">
    <property type="entry name" value="Aldolase_TIM"/>
</dbReference>
<dbReference type="Pfam" id="PF01729">
    <property type="entry name" value="QRPTase_C"/>
    <property type="match status" value="1"/>
</dbReference>
<dbReference type="NCBIfam" id="TIGR00078">
    <property type="entry name" value="nadC"/>
    <property type="match status" value="1"/>
</dbReference>
<dbReference type="InterPro" id="IPR037128">
    <property type="entry name" value="Quinolinate_PRibosylTase_N_sf"/>
</dbReference>
<comment type="caution">
    <text evidence="13">The sequence shown here is derived from an EMBL/GenBank/DDBJ whole genome shotgun (WGS) entry which is preliminary data.</text>
</comment>
<keyword evidence="7 10" id="KW-0808">Transferase</keyword>
<gene>
    <name evidence="13" type="ORF">Pen02_01840</name>
</gene>
<reference evidence="13 14" key="1">
    <citation type="submission" date="2021-01" db="EMBL/GenBank/DDBJ databases">
        <title>Whole genome shotgun sequence of Plantactinospora endophytica NBRC 110450.</title>
        <authorList>
            <person name="Komaki H."/>
            <person name="Tamura T."/>
        </authorList>
    </citation>
    <scope>NUCLEOTIDE SEQUENCE [LARGE SCALE GENOMIC DNA]</scope>
    <source>
        <strain evidence="13 14">NBRC 110450</strain>
    </source>
</reference>
<evidence type="ECO:0000256" key="5">
    <source>
        <dbReference type="ARBA" id="ARBA00022642"/>
    </source>
</evidence>
<evidence type="ECO:0000313" key="13">
    <source>
        <dbReference type="EMBL" id="GIG85248.1"/>
    </source>
</evidence>
<dbReference type="SUPFAM" id="SSF51690">
    <property type="entry name" value="Nicotinate/Quinolinate PRTase C-terminal domain-like"/>
    <property type="match status" value="1"/>
</dbReference>
<evidence type="ECO:0000256" key="4">
    <source>
        <dbReference type="ARBA" id="ARBA00011944"/>
    </source>
</evidence>
<dbReference type="PIRSF" id="PIRSF006250">
    <property type="entry name" value="NadC_ModD"/>
    <property type="match status" value="1"/>
</dbReference>
<dbReference type="Gene3D" id="3.20.20.70">
    <property type="entry name" value="Aldolase class I"/>
    <property type="match status" value="1"/>
</dbReference>
<dbReference type="InterPro" id="IPR036068">
    <property type="entry name" value="Nicotinate_pribotase-like_C"/>
</dbReference>
<accession>A0ABQ4DS26</accession>
<dbReference type="InterPro" id="IPR027277">
    <property type="entry name" value="NadC/ModD"/>
</dbReference>
<evidence type="ECO:0000256" key="10">
    <source>
        <dbReference type="PIRNR" id="PIRNR006250"/>
    </source>
</evidence>
<keyword evidence="6 10" id="KW-0328">Glycosyltransferase</keyword>
<dbReference type="PANTHER" id="PTHR32179">
    <property type="entry name" value="NICOTINATE-NUCLEOTIDE PYROPHOSPHORYLASE [CARBOXYLATING]"/>
    <property type="match status" value="1"/>
</dbReference>
<dbReference type="CDD" id="cd01572">
    <property type="entry name" value="QPRTase"/>
    <property type="match status" value="1"/>
</dbReference>
<dbReference type="Gene3D" id="3.90.1170.20">
    <property type="entry name" value="Quinolinate phosphoribosyl transferase, N-terminal domain"/>
    <property type="match status" value="1"/>
</dbReference>
<evidence type="ECO:0000259" key="11">
    <source>
        <dbReference type="Pfam" id="PF01729"/>
    </source>
</evidence>
<dbReference type="EMBL" id="BONW01000001">
    <property type="protein sequence ID" value="GIG85248.1"/>
    <property type="molecule type" value="Genomic_DNA"/>
</dbReference>
<proteinExistence type="inferred from homology"/>
<evidence type="ECO:0000259" key="12">
    <source>
        <dbReference type="Pfam" id="PF02749"/>
    </source>
</evidence>
<dbReference type="InterPro" id="IPR004393">
    <property type="entry name" value="NadC"/>
</dbReference>
<dbReference type="Pfam" id="PF02749">
    <property type="entry name" value="QRPTase_N"/>
    <property type="match status" value="1"/>
</dbReference>
<protein>
    <recommendedName>
        <fullName evidence="4">nicotinate-nucleotide diphosphorylase (carboxylating)</fullName>
        <ecNumber evidence="4">2.4.2.19</ecNumber>
    </recommendedName>
    <alternativeName>
        <fullName evidence="8">Quinolinate phosphoribosyltransferase [decarboxylating]</fullName>
    </alternativeName>
</protein>
<evidence type="ECO:0000256" key="1">
    <source>
        <dbReference type="ARBA" id="ARBA00003237"/>
    </source>
</evidence>
<dbReference type="EC" id="2.4.2.19" evidence="4"/>
<comment type="function">
    <text evidence="1">Involved in the catabolism of quinolinic acid (QA).</text>
</comment>
<dbReference type="InterPro" id="IPR002638">
    <property type="entry name" value="Quinolinate_PRibosylTrfase_C"/>
</dbReference>
<comment type="catalytic activity">
    <reaction evidence="9">
        <text>nicotinate beta-D-ribonucleotide + CO2 + diphosphate = quinolinate + 5-phospho-alpha-D-ribose 1-diphosphate + 2 H(+)</text>
        <dbReference type="Rhea" id="RHEA:12733"/>
        <dbReference type="ChEBI" id="CHEBI:15378"/>
        <dbReference type="ChEBI" id="CHEBI:16526"/>
        <dbReference type="ChEBI" id="CHEBI:29959"/>
        <dbReference type="ChEBI" id="CHEBI:33019"/>
        <dbReference type="ChEBI" id="CHEBI:57502"/>
        <dbReference type="ChEBI" id="CHEBI:58017"/>
        <dbReference type="EC" id="2.4.2.19"/>
    </reaction>
</comment>
<keyword evidence="14" id="KW-1185">Reference proteome</keyword>
<dbReference type="Proteomes" id="UP000646749">
    <property type="component" value="Unassembled WGS sequence"/>
</dbReference>
<keyword evidence="5" id="KW-0662">Pyridine nucleotide biosynthesis</keyword>
<dbReference type="PANTHER" id="PTHR32179:SF3">
    <property type="entry name" value="NICOTINATE-NUCLEOTIDE PYROPHOSPHORYLASE [CARBOXYLATING]"/>
    <property type="match status" value="1"/>
</dbReference>
<evidence type="ECO:0000256" key="7">
    <source>
        <dbReference type="ARBA" id="ARBA00022679"/>
    </source>
</evidence>
<feature type="domain" description="Quinolinate phosphoribosyl transferase C-terminal" evidence="11">
    <location>
        <begin position="139"/>
        <end position="303"/>
    </location>
</feature>
<evidence type="ECO:0000256" key="9">
    <source>
        <dbReference type="ARBA" id="ARBA00047445"/>
    </source>
</evidence>
<organism evidence="13 14">
    <name type="scientific">Plantactinospora endophytica</name>
    <dbReference type="NCBI Taxonomy" id="673535"/>
    <lineage>
        <taxon>Bacteria</taxon>
        <taxon>Bacillati</taxon>
        <taxon>Actinomycetota</taxon>
        <taxon>Actinomycetes</taxon>
        <taxon>Micromonosporales</taxon>
        <taxon>Micromonosporaceae</taxon>
        <taxon>Plantactinospora</taxon>
    </lineage>
</organism>
<evidence type="ECO:0000256" key="2">
    <source>
        <dbReference type="ARBA" id="ARBA00004893"/>
    </source>
</evidence>
<dbReference type="SUPFAM" id="SSF54675">
    <property type="entry name" value="Nicotinate/Quinolinate PRTase N-terminal domain-like"/>
    <property type="match status" value="1"/>
</dbReference>
<name>A0ABQ4DS26_9ACTN</name>
<sequence>MLTDPTTPTDPTTRLTDPTARALRDAGLDPAEVARIAGAALAEDLGPERLDVTSVATIPDTQVDTADVVARADGVLAGLAVAAAVFELAGGAGVRVLPVAADGAEVAEGDVLATVTGPTRGLLTAERTALNLLCRMSGVATHTRAWVEALAGSKATVLDTRKTTPGLRPLEKYAVRAGGGANKRLGLYDVAMIKDNHKLAAGGIAPAYRRVREAFPAVPVQVEVTTVAEALEAVEAGADFLLCDNMSPALLAEVVTTVGDRAELEATGGLTLETAAEYAATGVDYLSVGALTHSSPILDIALDLRSRAA</sequence>
<evidence type="ECO:0000313" key="14">
    <source>
        <dbReference type="Proteomes" id="UP000646749"/>
    </source>
</evidence>
<feature type="domain" description="Quinolinate phosphoribosyl transferase N-terminal" evidence="12">
    <location>
        <begin position="51"/>
        <end position="137"/>
    </location>
</feature>
<evidence type="ECO:0000256" key="6">
    <source>
        <dbReference type="ARBA" id="ARBA00022676"/>
    </source>
</evidence>
<comment type="similarity">
    <text evidence="3 10">Belongs to the NadC/ModD family.</text>
</comment>